<evidence type="ECO:0000256" key="6">
    <source>
        <dbReference type="ARBA" id="ARBA00023159"/>
    </source>
</evidence>
<feature type="region of interest" description="Disordered" evidence="10">
    <location>
        <begin position="276"/>
        <end position="326"/>
    </location>
</feature>
<dbReference type="InterPro" id="IPR000418">
    <property type="entry name" value="Ets_dom"/>
</dbReference>
<accession>A0A7K4M1D4</accession>
<name>A0A7K4M1D4_9AVES</name>
<dbReference type="PRINTS" id="PR00454">
    <property type="entry name" value="ETSDOMAIN"/>
</dbReference>
<keyword evidence="7" id="KW-0804">Transcription</keyword>
<dbReference type="PROSITE" id="PS00345">
    <property type="entry name" value="ETS_DOMAIN_1"/>
    <property type="match status" value="1"/>
</dbReference>
<comment type="similarity">
    <text evidence="2 9">Belongs to the ETS family.</text>
</comment>
<dbReference type="GO" id="GO:0045893">
    <property type="term" value="P:positive regulation of DNA-templated transcription"/>
    <property type="evidence" value="ECO:0007669"/>
    <property type="project" value="UniProtKB-ARBA"/>
</dbReference>
<keyword evidence="5 9" id="KW-0238">DNA-binding</keyword>
<dbReference type="PROSITE" id="PS50061">
    <property type="entry name" value="ETS_DOMAIN_3"/>
    <property type="match status" value="1"/>
</dbReference>
<dbReference type="EMBL" id="VWPW01028657">
    <property type="protein sequence ID" value="NWJ09947.1"/>
    <property type="molecule type" value="Genomic_DNA"/>
</dbReference>
<dbReference type="Proteomes" id="UP000534426">
    <property type="component" value="Unassembled WGS sequence"/>
</dbReference>
<dbReference type="GO" id="GO:0043565">
    <property type="term" value="F:sequence-specific DNA binding"/>
    <property type="evidence" value="ECO:0007669"/>
    <property type="project" value="InterPro"/>
</dbReference>
<feature type="domain" description="ETS" evidence="11">
    <location>
        <begin position="181"/>
        <end position="263"/>
    </location>
</feature>
<evidence type="ECO:0000256" key="8">
    <source>
        <dbReference type="ARBA" id="ARBA00023242"/>
    </source>
</evidence>
<feature type="non-terminal residue" evidence="12">
    <location>
        <position position="591"/>
    </location>
</feature>
<dbReference type="PROSITE" id="PS00346">
    <property type="entry name" value="ETS_DOMAIN_2"/>
    <property type="match status" value="1"/>
</dbReference>
<dbReference type="FunFam" id="1.10.10.10:FF:000066">
    <property type="entry name" value="ETS-related transcription factor Elf-2 isoform X1"/>
    <property type="match status" value="1"/>
</dbReference>
<dbReference type="InterPro" id="IPR046328">
    <property type="entry name" value="ETS_fam"/>
</dbReference>
<keyword evidence="3" id="KW-0597">Phosphoprotein</keyword>
<dbReference type="GO" id="GO:0030154">
    <property type="term" value="P:cell differentiation"/>
    <property type="evidence" value="ECO:0007669"/>
    <property type="project" value="TreeGrafter"/>
</dbReference>
<dbReference type="SMART" id="SM00413">
    <property type="entry name" value="ETS"/>
    <property type="match status" value="1"/>
</dbReference>
<dbReference type="PANTHER" id="PTHR11849">
    <property type="entry name" value="ETS"/>
    <property type="match status" value="1"/>
</dbReference>
<keyword evidence="4" id="KW-0805">Transcription regulation</keyword>
<keyword evidence="13" id="KW-1185">Reference proteome</keyword>
<feature type="non-terminal residue" evidence="12">
    <location>
        <position position="1"/>
    </location>
</feature>
<feature type="region of interest" description="Disordered" evidence="10">
    <location>
        <begin position="131"/>
        <end position="173"/>
    </location>
</feature>
<comment type="subcellular location">
    <subcellularLocation>
        <location evidence="1 9">Nucleus</location>
    </subcellularLocation>
</comment>
<dbReference type="PANTHER" id="PTHR11849:SF156">
    <property type="entry name" value="ETS-RELATED TRANSCRIPTION FACTOR ELF-1"/>
    <property type="match status" value="1"/>
</dbReference>
<dbReference type="GO" id="GO:0000981">
    <property type="term" value="F:DNA-binding transcription factor activity, RNA polymerase II-specific"/>
    <property type="evidence" value="ECO:0007669"/>
    <property type="project" value="TreeGrafter"/>
</dbReference>
<evidence type="ECO:0000256" key="4">
    <source>
        <dbReference type="ARBA" id="ARBA00023015"/>
    </source>
</evidence>
<organism evidence="12 13">
    <name type="scientific">Crypturellus undulatus</name>
    <dbReference type="NCBI Taxonomy" id="48396"/>
    <lineage>
        <taxon>Eukaryota</taxon>
        <taxon>Metazoa</taxon>
        <taxon>Chordata</taxon>
        <taxon>Craniata</taxon>
        <taxon>Vertebrata</taxon>
        <taxon>Euteleostomi</taxon>
        <taxon>Archelosauria</taxon>
        <taxon>Archosauria</taxon>
        <taxon>Dinosauria</taxon>
        <taxon>Saurischia</taxon>
        <taxon>Theropoda</taxon>
        <taxon>Coelurosauria</taxon>
        <taxon>Aves</taxon>
        <taxon>Palaeognathae</taxon>
        <taxon>Tinamiformes</taxon>
        <taxon>Tinamidae</taxon>
        <taxon>Crypturellus</taxon>
    </lineage>
</organism>
<dbReference type="SUPFAM" id="SSF46785">
    <property type="entry name" value="Winged helix' DNA-binding domain"/>
    <property type="match status" value="1"/>
</dbReference>
<sequence>LGDPSIFPAVIVEHVPSADLLHNYSGLTCVDEPSDMITESSLDVAEEQIIEDDDITLTVEASCHNGDETMQTIEAAEALLNMDSPGPMLDEKRITTMFGATEDEDIVAPITHVSVTLDGIPEVVEVHQAPDPYAESPETPEYEQPKKKKGKKPKPPRPESPTTTPNISVKKKNKDGKGNTIYLWEFLLALLQDKATCPKYIKWTQREKGIFKLVDSKAVSRLWGKHKNKPDMNYETMGRALRYYYQRGILAKVEGQRLVYQFKEMPKDLVYIDDEDASPSAESSDSTLLSTPVANRSQSSRSRASANVGTKGGSTTVLKTGNPKPTKLKEHVEVTQQQAPGLTSEVLRTMQSAQPPYPTQLFRTVHVMQPLQSLAEGHATVTSNVPDETLSPSVQNIRPLQTPTQVPVVVSPGNPQLHTVTLQTVPLTTVIASTDPASTTAPQKFILQAIPTSQPMTVLKENVLLPSQKPVSPPPSIVLSPAQVQQVLTSSVQTVCNGTANVASVAPSFGATAPVVTFSPSSSQVVAHPPGTVITSVIKATEAKPGAGRDDGNEEAGDAEQPFVMVVSSPNGFPPSVQVKQENEPLEPSSY</sequence>
<protein>
    <submittedName>
        <fullName evidence="12">ELF1 factor</fullName>
    </submittedName>
</protein>
<dbReference type="InterPro" id="IPR022084">
    <property type="entry name" value="TF_Elf_N"/>
</dbReference>
<reference evidence="12 13" key="1">
    <citation type="submission" date="2019-09" db="EMBL/GenBank/DDBJ databases">
        <title>Bird 10,000 Genomes (B10K) Project - Family phase.</title>
        <authorList>
            <person name="Zhang G."/>
        </authorList>
    </citation>
    <scope>NUCLEOTIDE SEQUENCE [LARGE SCALE GENOMIC DNA]</scope>
    <source>
        <strain evidence="12">B10K-MSB-37135</strain>
        <tissue evidence="12">Heart</tissue>
    </source>
</reference>
<feature type="compositionally biased region" description="Low complexity" evidence="10">
    <location>
        <begin position="278"/>
        <end position="307"/>
    </location>
</feature>
<feature type="compositionally biased region" description="Basic residues" evidence="10">
    <location>
        <begin position="146"/>
        <end position="155"/>
    </location>
</feature>
<comment type="caution">
    <text evidence="12">The sequence shown here is derived from an EMBL/GenBank/DDBJ whole genome shotgun (WGS) entry which is preliminary data.</text>
</comment>
<dbReference type="Pfam" id="PF00178">
    <property type="entry name" value="Ets"/>
    <property type="match status" value="1"/>
</dbReference>
<dbReference type="InterPro" id="IPR036388">
    <property type="entry name" value="WH-like_DNA-bd_sf"/>
</dbReference>
<evidence type="ECO:0000256" key="1">
    <source>
        <dbReference type="ARBA" id="ARBA00004123"/>
    </source>
</evidence>
<keyword evidence="6" id="KW-0010">Activator</keyword>
<dbReference type="InterPro" id="IPR036390">
    <property type="entry name" value="WH_DNA-bd_sf"/>
</dbReference>
<evidence type="ECO:0000256" key="7">
    <source>
        <dbReference type="ARBA" id="ARBA00023163"/>
    </source>
</evidence>
<feature type="region of interest" description="Disordered" evidence="10">
    <location>
        <begin position="543"/>
        <end position="591"/>
    </location>
</feature>
<evidence type="ECO:0000256" key="9">
    <source>
        <dbReference type="RuleBase" id="RU004019"/>
    </source>
</evidence>
<keyword evidence="8 9" id="KW-0539">Nucleus</keyword>
<evidence type="ECO:0000313" key="13">
    <source>
        <dbReference type="Proteomes" id="UP000534426"/>
    </source>
</evidence>
<proteinExistence type="inferred from homology"/>
<evidence type="ECO:0000256" key="2">
    <source>
        <dbReference type="ARBA" id="ARBA00005562"/>
    </source>
</evidence>
<evidence type="ECO:0000256" key="5">
    <source>
        <dbReference type="ARBA" id="ARBA00023125"/>
    </source>
</evidence>
<dbReference type="Gene3D" id="1.10.10.10">
    <property type="entry name" value="Winged helix-like DNA-binding domain superfamily/Winged helix DNA-binding domain"/>
    <property type="match status" value="1"/>
</dbReference>
<evidence type="ECO:0000259" key="11">
    <source>
        <dbReference type="PROSITE" id="PS50061"/>
    </source>
</evidence>
<evidence type="ECO:0000313" key="12">
    <source>
        <dbReference type="EMBL" id="NWJ09947.1"/>
    </source>
</evidence>
<dbReference type="AlphaFoldDB" id="A0A7K4M1D4"/>
<gene>
    <name evidence="12" type="primary">Elf1</name>
    <name evidence="12" type="ORF">CRYUND_R12590</name>
</gene>
<evidence type="ECO:0000256" key="3">
    <source>
        <dbReference type="ARBA" id="ARBA00022553"/>
    </source>
</evidence>
<dbReference type="GO" id="GO:0005634">
    <property type="term" value="C:nucleus"/>
    <property type="evidence" value="ECO:0007669"/>
    <property type="project" value="UniProtKB-SubCell"/>
</dbReference>
<evidence type="ECO:0000256" key="10">
    <source>
        <dbReference type="SAM" id="MobiDB-lite"/>
    </source>
</evidence>
<dbReference type="Pfam" id="PF12310">
    <property type="entry name" value="Elf-1_N"/>
    <property type="match status" value="1"/>
</dbReference>